<dbReference type="InterPro" id="IPR035979">
    <property type="entry name" value="RBD_domain_sf"/>
</dbReference>
<evidence type="ECO:0000313" key="8">
    <source>
        <dbReference type="EMBL" id="ORX36419.1"/>
    </source>
</evidence>
<dbReference type="SUPFAM" id="SSF54928">
    <property type="entry name" value="RNA-binding domain, RBD"/>
    <property type="match status" value="1"/>
</dbReference>
<dbReference type="OrthoDB" id="29523at2759"/>
<evidence type="ECO:0000256" key="1">
    <source>
        <dbReference type="ARBA" id="ARBA00004123"/>
    </source>
</evidence>
<dbReference type="Gene3D" id="3.30.70.330">
    <property type="match status" value="2"/>
</dbReference>
<comment type="subcellular location">
    <subcellularLocation>
        <location evidence="1">Nucleus</location>
    </subcellularLocation>
</comment>
<dbReference type="PROSITE" id="PS50102">
    <property type="entry name" value="RRM"/>
    <property type="match status" value="1"/>
</dbReference>
<evidence type="ECO:0000256" key="5">
    <source>
        <dbReference type="SAM" id="MobiDB-lite"/>
    </source>
</evidence>
<keyword evidence="2 4" id="KW-0694">RNA-binding</keyword>
<comment type="caution">
    <text evidence="8">The sequence shown here is derived from an EMBL/GenBank/DDBJ whole genome shotgun (WGS) entry which is preliminary data.</text>
</comment>
<organism evidence="8 9">
    <name type="scientific">Kockovaella imperatae</name>
    <dbReference type="NCBI Taxonomy" id="4999"/>
    <lineage>
        <taxon>Eukaryota</taxon>
        <taxon>Fungi</taxon>
        <taxon>Dikarya</taxon>
        <taxon>Basidiomycota</taxon>
        <taxon>Agaricomycotina</taxon>
        <taxon>Tremellomycetes</taxon>
        <taxon>Tremellales</taxon>
        <taxon>Cuniculitremaceae</taxon>
        <taxon>Kockovaella</taxon>
    </lineage>
</organism>
<feature type="compositionally biased region" description="Basic and acidic residues" evidence="5">
    <location>
        <begin position="820"/>
        <end position="830"/>
    </location>
</feature>
<dbReference type="SMART" id="SM00443">
    <property type="entry name" value="G_patch"/>
    <property type="match status" value="1"/>
</dbReference>
<dbReference type="STRING" id="4999.A0A1Y1UEK3"/>
<evidence type="ECO:0000313" key="9">
    <source>
        <dbReference type="Proteomes" id="UP000193218"/>
    </source>
</evidence>
<dbReference type="InterPro" id="IPR012677">
    <property type="entry name" value="Nucleotide-bd_a/b_plait_sf"/>
</dbReference>
<dbReference type="Proteomes" id="UP000193218">
    <property type="component" value="Unassembled WGS sequence"/>
</dbReference>
<sequence length="841" mass="90688">MYRPRSRSPPPDRGRAYSPSRPLPPMRSPSPSASGGRRRYSPGPPPPRRGREYDDDYDYRRSTHPLPSRVYNDGYGSTPDRMYGGAGGYQRYDRREDPYRRSPSPPRRSYTREPPPARHYRLEEAPNRSGIMAGNYDYDDRYRDPSRAQDNQGKWERGFEVPEAGQIDEAEPSANGPVRTRGAKQPSAPSRDVIFLGLDPELSETDFAGYLKTEHRAQLESVKIVFDKITGHSKCFGFAAFSSIADAQDFVGINFPAVLMPALYAHSDPRKVKIDFSATLTGSNAADSGSSANATARFPQPGDDGMRDIGPPGGGNRVLLLRGLSHHSTPGEISFRVGEEIARLVGRPGQGDEAQRAVVRLVSIVDRAARNSWGYCFVEFATVELATAMLAFLIAPESQPQGFQISEHAIAASFANPAAFIPTPAGPLGSELVVRAARKGGIGFTTIDQPDGTWVGYWHPDAIPSPFVPAGAPAISDTGHTESLAPEIRSLLGSLSGEVSGGLSTDAAQQHRVTMPTGPISITMTGLQPIKSSKTNKVPDEGFVGGLSKNLLGDDEESDLVGKDSVLLSRTKGVSNIIGPSTRKVAKDISKWNTKKTELSTPIDEGTSAIPRGLSEANAALGVPRAGPSTAAATVSKAAQVFDYSDMTTGGKMACLLCQRLFKSEEELGKHTTRSELHKTNLLDSSVCEAGQQRKLAAQAARTSDGKYRDRAAERREVHHQPDKPVYEEGTSQPKRKFAEGPKPPPPPPVAAIEPGKDESNRGNQLLAKMGWKSGVGLGTSGEGRVDPILVQQFESRAGLGASKGHDASKWQGPGGFQARAKDMTKERFDQMSQQRGAAPK</sequence>
<evidence type="ECO:0000259" key="7">
    <source>
        <dbReference type="PROSITE" id="PS50174"/>
    </source>
</evidence>
<gene>
    <name evidence="8" type="ORF">BD324DRAFT_628787</name>
</gene>
<feature type="region of interest" description="Disordered" evidence="5">
    <location>
        <begin position="801"/>
        <end position="841"/>
    </location>
</feature>
<dbReference type="GO" id="GO:0003723">
    <property type="term" value="F:RNA binding"/>
    <property type="evidence" value="ECO:0007669"/>
    <property type="project" value="UniProtKB-UniRule"/>
</dbReference>
<dbReference type="GO" id="GO:0000398">
    <property type="term" value="P:mRNA splicing, via spliceosome"/>
    <property type="evidence" value="ECO:0007669"/>
    <property type="project" value="TreeGrafter"/>
</dbReference>
<evidence type="ECO:0008006" key="10">
    <source>
        <dbReference type="Google" id="ProtNLM"/>
    </source>
</evidence>
<proteinExistence type="predicted"/>
<dbReference type="PANTHER" id="PTHR13948">
    <property type="entry name" value="RNA-BINDING PROTEIN"/>
    <property type="match status" value="1"/>
</dbReference>
<dbReference type="GO" id="GO:0005634">
    <property type="term" value="C:nucleus"/>
    <property type="evidence" value="ECO:0007669"/>
    <property type="project" value="UniProtKB-SubCell"/>
</dbReference>
<feature type="region of interest" description="Disordered" evidence="5">
    <location>
        <begin position="694"/>
        <end position="766"/>
    </location>
</feature>
<dbReference type="RefSeq" id="XP_021870520.1">
    <property type="nucleotide sequence ID" value="XM_022016144.1"/>
</dbReference>
<dbReference type="FunCoup" id="A0A1Y1UEK3">
    <property type="interactions" value="626"/>
</dbReference>
<feature type="domain" description="G-patch" evidence="7">
    <location>
        <begin position="759"/>
        <end position="805"/>
    </location>
</feature>
<feature type="compositionally biased region" description="Basic and acidic residues" evidence="5">
    <location>
        <begin position="138"/>
        <end position="160"/>
    </location>
</feature>
<feature type="compositionally biased region" description="Basic and acidic residues" evidence="5">
    <location>
        <begin position="704"/>
        <end position="727"/>
    </location>
</feature>
<keyword evidence="3" id="KW-0539">Nucleus</keyword>
<dbReference type="AlphaFoldDB" id="A0A1Y1UEK3"/>
<evidence type="ECO:0000256" key="3">
    <source>
        <dbReference type="ARBA" id="ARBA00023242"/>
    </source>
</evidence>
<evidence type="ECO:0000259" key="6">
    <source>
        <dbReference type="PROSITE" id="PS50102"/>
    </source>
</evidence>
<keyword evidence="9" id="KW-1185">Reference proteome</keyword>
<dbReference type="Pfam" id="PF01585">
    <property type="entry name" value="G-patch"/>
    <property type="match status" value="1"/>
</dbReference>
<dbReference type="PANTHER" id="PTHR13948:SF3">
    <property type="entry name" value="FI21118P1"/>
    <property type="match status" value="1"/>
</dbReference>
<accession>A0A1Y1UEK3</accession>
<feature type="compositionally biased region" description="Polar residues" evidence="5">
    <location>
        <begin position="831"/>
        <end position="841"/>
    </location>
</feature>
<dbReference type="PROSITE" id="PS50174">
    <property type="entry name" value="G_PATCH"/>
    <property type="match status" value="1"/>
</dbReference>
<dbReference type="EMBL" id="NBSH01000008">
    <property type="protein sequence ID" value="ORX36419.1"/>
    <property type="molecule type" value="Genomic_DNA"/>
</dbReference>
<dbReference type="InParanoid" id="A0A1Y1UEK3"/>
<protein>
    <recommendedName>
        <fullName evidence="10">G-patch domain-containing protein</fullName>
    </recommendedName>
</protein>
<reference evidence="8 9" key="1">
    <citation type="submission" date="2017-03" db="EMBL/GenBank/DDBJ databases">
        <title>Widespread Adenine N6-methylation of Active Genes in Fungi.</title>
        <authorList>
            <consortium name="DOE Joint Genome Institute"/>
            <person name="Mondo S.J."/>
            <person name="Dannebaum R.O."/>
            <person name="Kuo R.C."/>
            <person name="Louie K.B."/>
            <person name="Bewick A.J."/>
            <person name="Labutti K."/>
            <person name="Haridas S."/>
            <person name="Kuo A."/>
            <person name="Salamov A."/>
            <person name="Ahrendt S.R."/>
            <person name="Lau R."/>
            <person name="Bowen B.P."/>
            <person name="Lipzen A."/>
            <person name="Sullivan W."/>
            <person name="Andreopoulos W.B."/>
            <person name="Clum A."/>
            <person name="Lindquist E."/>
            <person name="Daum C."/>
            <person name="Northen T.R."/>
            <person name="Ramamoorthy G."/>
            <person name="Schmitz R.J."/>
            <person name="Gryganskyi A."/>
            <person name="Culley D."/>
            <person name="Magnuson J."/>
            <person name="James T.Y."/>
            <person name="O'Malley M.A."/>
            <person name="Stajich J.E."/>
            <person name="Spatafora J.W."/>
            <person name="Visel A."/>
            <person name="Grigoriev I.V."/>
        </authorList>
    </citation>
    <scope>NUCLEOTIDE SEQUENCE [LARGE SCALE GENOMIC DNA]</scope>
    <source>
        <strain evidence="8 9">NRRL Y-17943</strain>
    </source>
</reference>
<feature type="region of interest" description="Disordered" evidence="5">
    <location>
        <begin position="1"/>
        <end position="188"/>
    </location>
</feature>
<dbReference type="InterPro" id="IPR000467">
    <property type="entry name" value="G_patch_dom"/>
</dbReference>
<evidence type="ECO:0000256" key="4">
    <source>
        <dbReference type="PROSITE-ProRule" id="PRU00176"/>
    </source>
</evidence>
<feature type="compositionally biased region" description="Basic and acidic residues" evidence="5">
    <location>
        <begin position="91"/>
        <end position="100"/>
    </location>
</feature>
<name>A0A1Y1UEK3_9TREE</name>
<dbReference type="GeneID" id="33557953"/>
<feature type="domain" description="RRM" evidence="6">
    <location>
        <begin position="191"/>
        <end position="279"/>
    </location>
</feature>
<dbReference type="InterPro" id="IPR000504">
    <property type="entry name" value="RRM_dom"/>
</dbReference>
<evidence type="ECO:0000256" key="2">
    <source>
        <dbReference type="ARBA" id="ARBA00022884"/>
    </source>
</evidence>